<accession>A0ACB6RSS3</accession>
<keyword evidence="2" id="KW-1185">Reference proteome</keyword>
<protein>
    <submittedName>
        <fullName evidence="1">Uncharacterized protein</fullName>
    </submittedName>
</protein>
<evidence type="ECO:0000313" key="1">
    <source>
        <dbReference type="EMBL" id="KAF2624188.1"/>
    </source>
</evidence>
<dbReference type="EMBL" id="MU006732">
    <property type="protein sequence ID" value="KAF2624188.1"/>
    <property type="molecule type" value="Genomic_DNA"/>
</dbReference>
<comment type="caution">
    <text evidence="1">The sequence shown here is derived from an EMBL/GenBank/DDBJ whole genome shotgun (WGS) entry which is preliminary data.</text>
</comment>
<evidence type="ECO:0000313" key="2">
    <source>
        <dbReference type="Proteomes" id="UP000799754"/>
    </source>
</evidence>
<name>A0ACB6RSS3_9PLEO</name>
<dbReference type="Proteomes" id="UP000799754">
    <property type="component" value="Unassembled WGS sequence"/>
</dbReference>
<sequence length="112" mass="11859">MNPANTLVLVTGGSGCVGAHCVLAVLNAGYQVRTTVRSLERAESVHEMLRNGGAEEFAIDALQFAAADLEQDAGWDEACTGCIYILHVASPFSADASKHEDELIIPTREGTL</sequence>
<organism evidence="1 2">
    <name type="scientific">Macroventuria anomochaeta</name>
    <dbReference type="NCBI Taxonomy" id="301207"/>
    <lineage>
        <taxon>Eukaryota</taxon>
        <taxon>Fungi</taxon>
        <taxon>Dikarya</taxon>
        <taxon>Ascomycota</taxon>
        <taxon>Pezizomycotina</taxon>
        <taxon>Dothideomycetes</taxon>
        <taxon>Pleosporomycetidae</taxon>
        <taxon>Pleosporales</taxon>
        <taxon>Pleosporineae</taxon>
        <taxon>Didymellaceae</taxon>
        <taxon>Macroventuria</taxon>
    </lineage>
</organism>
<reference evidence="1" key="1">
    <citation type="journal article" date="2020" name="Stud. Mycol.">
        <title>101 Dothideomycetes genomes: a test case for predicting lifestyles and emergence of pathogens.</title>
        <authorList>
            <person name="Haridas S."/>
            <person name="Albert R."/>
            <person name="Binder M."/>
            <person name="Bloem J."/>
            <person name="Labutti K."/>
            <person name="Salamov A."/>
            <person name="Andreopoulos B."/>
            <person name="Baker S."/>
            <person name="Barry K."/>
            <person name="Bills G."/>
            <person name="Bluhm B."/>
            <person name="Cannon C."/>
            <person name="Castanera R."/>
            <person name="Culley D."/>
            <person name="Daum C."/>
            <person name="Ezra D."/>
            <person name="Gonzalez J."/>
            <person name="Henrissat B."/>
            <person name="Kuo A."/>
            <person name="Liang C."/>
            <person name="Lipzen A."/>
            <person name="Lutzoni F."/>
            <person name="Magnuson J."/>
            <person name="Mondo S."/>
            <person name="Nolan M."/>
            <person name="Ohm R."/>
            <person name="Pangilinan J."/>
            <person name="Park H.-J."/>
            <person name="Ramirez L."/>
            <person name="Alfaro M."/>
            <person name="Sun H."/>
            <person name="Tritt A."/>
            <person name="Yoshinaga Y."/>
            <person name="Zwiers L.-H."/>
            <person name="Turgeon B."/>
            <person name="Goodwin S."/>
            <person name="Spatafora J."/>
            <person name="Crous P."/>
            <person name="Grigoriev I."/>
        </authorList>
    </citation>
    <scope>NUCLEOTIDE SEQUENCE</scope>
    <source>
        <strain evidence="1">CBS 525.71</strain>
    </source>
</reference>
<proteinExistence type="predicted"/>
<gene>
    <name evidence="1" type="ORF">BU25DRAFT_424284</name>
</gene>